<evidence type="ECO:0000256" key="2">
    <source>
        <dbReference type="SAM" id="Coils"/>
    </source>
</evidence>
<accession>A0A3Q7F3D1</accession>
<sequence length="692" mass="77430">RKKKSKRIQEKKTVHRYCCIIYTFQSFNKEIPSLQKHRLQNFVLDATMVAGKVKMAMGLQKSPANPKPSKQDSSPKPPTPSPSCPKQQTSKGAVFSRSFGVYFPRSSAQVQPRPPDVAELLRIVEELRERESRLKTELLEKKLLKESVAILPLLESEITQKDAEIGRKGRMIECLEVENERLREEVEMLHIELSKQNGRYDERIKAMEAEISELKKANEELSAHRFVDVTNGAHSKANITKYLRKCVTQPSITVTSKPECEMKEEIVSALEMCERPRHSRSNSDELADISVGIMSLRSRVPRVPKPPPRPSSALLPSSSSSSSLSSSSSSPSYSSLSDSAERALAEISNIPPPPPPPPLAAPAPPKLAAVPPPPPPPPPPLPPAASKTGPPPPPPPPPKGLKTLPAKVRRIPEVVEFYHSLMRRDCRRDSGAGVASAADAPSSAKDMIGEIENRSAHLLAIKTDVETQGDFIRFLIKEVEHAAFTDIVDVVPFVKWLDDELSYLVDERAVLKHFEWPEQKADALREAAFGYCDLKKLESEASSFRDNPRQPCGTALKKMQALFEKLEHGIYNLSRMRESATKRYKVFQIPIEWMLDTGFVTQIKLASVKLAMKYMKRVSAELEMVGGGPEEEELIIQGVRFAFRVHQFAGGFDVETMRAFQELRDKARSCHIQCQNQQQQQHKYVCKSSTPC</sequence>
<dbReference type="PaxDb" id="4081-Solyc02g077090.2.1"/>
<keyword evidence="1 2" id="KW-0175">Coiled coil</keyword>
<dbReference type="FunCoup" id="A0A3Q7F3D1">
    <property type="interactions" value="820"/>
</dbReference>
<evidence type="ECO:0000313" key="4">
    <source>
        <dbReference type="EnsemblPlants" id="Solyc02g077090.3.1"/>
    </source>
</evidence>
<feature type="region of interest" description="Disordered" evidence="3">
    <location>
        <begin position="59"/>
        <end position="90"/>
    </location>
</feature>
<dbReference type="PANTHER" id="PTHR31342:SF18">
    <property type="entry name" value="OS01G0651932 PROTEIN"/>
    <property type="match status" value="1"/>
</dbReference>
<keyword evidence="5" id="KW-1185">Reference proteome</keyword>
<evidence type="ECO:0000256" key="1">
    <source>
        <dbReference type="ARBA" id="ARBA00023054"/>
    </source>
</evidence>
<proteinExistence type="predicted"/>
<protein>
    <recommendedName>
        <fullName evidence="6">Protein CHUP1, chloroplastic</fullName>
    </recommendedName>
</protein>
<feature type="compositionally biased region" description="Pro residues" evidence="3">
    <location>
        <begin position="350"/>
        <end position="399"/>
    </location>
</feature>
<feature type="region of interest" description="Disordered" evidence="3">
    <location>
        <begin position="297"/>
        <end position="406"/>
    </location>
</feature>
<dbReference type="AlphaFoldDB" id="A0A3Q7F3D1"/>
<dbReference type="InterPro" id="IPR040265">
    <property type="entry name" value="CHUP1/IPGA1-like"/>
</dbReference>
<dbReference type="Gramene" id="Solyc02g077090.3.1">
    <property type="protein sequence ID" value="Solyc02g077090.3.1"/>
    <property type="gene ID" value="Solyc02g077090.3"/>
</dbReference>
<dbReference type="GO" id="GO:0055028">
    <property type="term" value="C:cortical microtubule"/>
    <property type="evidence" value="ECO:0000318"/>
    <property type="project" value="GO_Central"/>
</dbReference>
<dbReference type="Proteomes" id="UP000004994">
    <property type="component" value="Chromosome 2"/>
</dbReference>
<feature type="coiled-coil region" evidence="2">
    <location>
        <begin position="117"/>
        <end position="224"/>
    </location>
</feature>
<evidence type="ECO:0000313" key="5">
    <source>
        <dbReference type="Proteomes" id="UP000004994"/>
    </source>
</evidence>
<evidence type="ECO:0008006" key="6">
    <source>
        <dbReference type="Google" id="ProtNLM"/>
    </source>
</evidence>
<dbReference type="GO" id="GO:0072699">
    <property type="term" value="P:protein localization to cortical microtubule cytoskeleton"/>
    <property type="evidence" value="ECO:0000318"/>
    <property type="project" value="GO_Central"/>
</dbReference>
<reference evidence="4" key="2">
    <citation type="submission" date="2019-01" db="UniProtKB">
        <authorList>
            <consortium name="EnsemblPlants"/>
        </authorList>
    </citation>
    <scope>IDENTIFICATION</scope>
    <source>
        <strain evidence="4">cv. Heinz 1706</strain>
    </source>
</reference>
<dbReference type="InParanoid" id="A0A3Q7F3D1"/>
<evidence type="ECO:0000256" key="3">
    <source>
        <dbReference type="SAM" id="MobiDB-lite"/>
    </source>
</evidence>
<reference evidence="4" key="1">
    <citation type="journal article" date="2012" name="Nature">
        <title>The tomato genome sequence provides insights into fleshy fruit evolution.</title>
        <authorList>
            <consortium name="Tomato Genome Consortium"/>
        </authorList>
    </citation>
    <scope>NUCLEOTIDE SEQUENCE [LARGE SCALE GENOMIC DNA]</scope>
    <source>
        <strain evidence="4">cv. Heinz 1706</strain>
    </source>
</reference>
<dbReference type="OMA" id="MPATYKS"/>
<dbReference type="EnsemblPlants" id="Solyc02g077090.3.1">
    <property type="protein sequence ID" value="Solyc02g077090.3.1"/>
    <property type="gene ID" value="Solyc02g077090.3"/>
</dbReference>
<organism evidence="4">
    <name type="scientific">Solanum lycopersicum</name>
    <name type="common">Tomato</name>
    <name type="synonym">Lycopersicon esculentum</name>
    <dbReference type="NCBI Taxonomy" id="4081"/>
    <lineage>
        <taxon>Eukaryota</taxon>
        <taxon>Viridiplantae</taxon>
        <taxon>Streptophyta</taxon>
        <taxon>Embryophyta</taxon>
        <taxon>Tracheophyta</taxon>
        <taxon>Spermatophyta</taxon>
        <taxon>Magnoliopsida</taxon>
        <taxon>eudicotyledons</taxon>
        <taxon>Gunneridae</taxon>
        <taxon>Pentapetalae</taxon>
        <taxon>asterids</taxon>
        <taxon>lamiids</taxon>
        <taxon>Solanales</taxon>
        <taxon>Solanaceae</taxon>
        <taxon>Solanoideae</taxon>
        <taxon>Solaneae</taxon>
        <taxon>Solanum</taxon>
        <taxon>Solanum subgen. Lycopersicon</taxon>
    </lineage>
</organism>
<feature type="compositionally biased region" description="Low complexity" evidence="3">
    <location>
        <begin position="311"/>
        <end position="338"/>
    </location>
</feature>
<name>A0A3Q7F3D1_SOLLC</name>
<dbReference type="PANTHER" id="PTHR31342">
    <property type="entry name" value="PROTEIN CHUP1, CHLOROPLASTIC"/>
    <property type="match status" value="1"/>
</dbReference>
<dbReference type="STRING" id="4081.A0A3Q7F3D1"/>